<keyword evidence="2" id="KW-1185">Reference proteome</keyword>
<dbReference type="Proteomes" id="UP000504604">
    <property type="component" value="Linkage group LG1"/>
</dbReference>
<feature type="domain" description="Retrotransposon gag" evidence="1">
    <location>
        <begin position="66"/>
        <end position="161"/>
    </location>
</feature>
<name>A0A6I9SNM9_SESIN</name>
<accession>A0A6I9SNM9</accession>
<protein>
    <submittedName>
        <fullName evidence="3">Uncharacterized protein LOC105157096</fullName>
    </submittedName>
</protein>
<dbReference type="GeneID" id="105157096"/>
<sequence>MMQMMAPAPQPQPHYVLIDKNHETVRRQGPKVFADTIDPAQAEEWLRNIERVLDRIECTSEQKLRYAVSLLEKDALDWWEIVPGSKNQPVNLTWNNFIKIFTDKYTPSVYRNRKKVEFLELKQNELSVAEYELQFARLSKYAPKEVSSNELRRDRFERGLRLEIWEKVAIKPPSYGALLKAALRAEETSVERSSTEVKRKKLTGNLTPTLGQSGLVYFRGSDSQRGWYRGRGVGHTSRSPSVFSSRGGPISVGFGWRQGLDRSFNGISTPSCANRGRRHAGECWEARPIVCYRFHQPGHILRMSHVER</sequence>
<dbReference type="InParanoid" id="A0A6I9SNM9"/>
<dbReference type="KEGG" id="sind:105157096"/>
<dbReference type="AlphaFoldDB" id="A0A6I9SNM9"/>
<dbReference type="Pfam" id="PF03732">
    <property type="entry name" value="Retrotrans_gag"/>
    <property type="match status" value="1"/>
</dbReference>
<dbReference type="RefSeq" id="XP_011071700.1">
    <property type="nucleotide sequence ID" value="XM_011073398.1"/>
</dbReference>
<dbReference type="PANTHER" id="PTHR34482">
    <property type="entry name" value="DNA DAMAGE-INDUCIBLE PROTEIN 1-LIKE"/>
    <property type="match status" value="1"/>
</dbReference>
<evidence type="ECO:0000259" key="1">
    <source>
        <dbReference type="Pfam" id="PF03732"/>
    </source>
</evidence>
<organism evidence="2 3">
    <name type="scientific">Sesamum indicum</name>
    <name type="common">Oriental sesame</name>
    <name type="synonym">Sesamum orientale</name>
    <dbReference type="NCBI Taxonomy" id="4182"/>
    <lineage>
        <taxon>Eukaryota</taxon>
        <taxon>Viridiplantae</taxon>
        <taxon>Streptophyta</taxon>
        <taxon>Embryophyta</taxon>
        <taxon>Tracheophyta</taxon>
        <taxon>Spermatophyta</taxon>
        <taxon>Magnoliopsida</taxon>
        <taxon>eudicotyledons</taxon>
        <taxon>Gunneridae</taxon>
        <taxon>Pentapetalae</taxon>
        <taxon>asterids</taxon>
        <taxon>lamiids</taxon>
        <taxon>Lamiales</taxon>
        <taxon>Pedaliaceae</taxon>
        <taxon>Sesamum</taxon>
    </lineage>
</organism>
<dbReference type="OrthoDB" id="913731at2759"/>
<evidence type="ECO:0000313" key="3">
    <source>
        <dbReference type="RefSeq" id="XP_011071700.1"/>
    </source>
</evidence>
<proteinExistence type="predicted"/>
<reference evidence="3" key="2">
    <citation type="submission" date="2025-08" db="UniProtKB">
        <authorList>
            <consortium name="RefSeq"/>
        </authorList>
    </citation>
    <scope>IDENTIFICATION</scope>
</reference>
<reference evidence="2" key="1">
    <citation type="submission" date="2024-10" db="UniProtKB">
        <authorList>
            <consortium name="RefSeq"/>
        </authorList>
    </citation>
    <scope>NUCLEOTIDE SEQUENCE [LARGE SCALE GENOMIC DNA]</scope>
    <source>
        <strain evidence="2">cv. Zhongzhi No. 13</strain>
    </source>
</reference>
<dbReference type="PANTHER" id="PTHR34482:SF49">
    <property type="entry name" value="RETROTRANSPOSON GAG DOMAIN-CONTAINING PROTEIN"/>
    <property type="match status" value="1"/>
</dbReference>
<gene>
    <name evidence="3" type="primary">LOC105157096</name>
</gene>
<dbReference type="InterPro" id="IPR005162">
    <property type="entry name" value="Retrotrans_gag_dom"/>
</dbReference>
<evidence type="ECO:0000313" key="2">
    <source>
        <dbReference type="Proteomes" id="UP000504604"/>
    </source>
</evidence>